<name>A0A0K1QTT4_PSEFL</name>
<proteinExistence type="predicted"/>
<dbReference type="AlphaFoldDB" id="A0A0K1QTT4"/>
<protein>
    <submittedName>
        <fullName evidence="1">Uncharacterized protein</fullName>
    </submittedName>
</protein>
<sequence>MTVTQSMFFLDTRAANSISESTVMTNEIKSVSARPNGWEDAKLFFNDKLIEGPIMLWRGQVHDIRVEVPSSFTGQISLTKEDSRDLAITASPEFGTPADPVGNAFSKPKELRSFGAPFFNA</sequence>
<gene>
    <name evidence="1" type="ORF">B723_23290</name>
</gene>
<dbReference type="EMBL" id="CP010945">
    <property type="protein sequence ID" value="AKV09156.1"/>
    <property type="molecule type" value="Genomic_DNA"/>
</dbReference>
<organism evidence="1 2">
    <name type="scientific">Pseudomonas fluorescens NCIMB 11764</name>
    <dbReference type="NCBI Taxonomy" id="1221522"/>
    <lineage>
        <taxon>Bacteria</taxon>
        <taxon>Pseudomonadati</taxon>
        <taxon>Pseudomonadota</taxon>
        <taxon>Gammaproteobacteria</taxon>
        <taxon>Pseudomonadales</taxon>
        <taxon>Pseudomonadaceae</taxon>
        <taxon>Pseudomonas</taxon>
    </lineage>
</organism>
<dbReference type="Proteomes" id="UP000017175">
    <property type="component" value="Chromosome"/>
</dbReference>
<evidence type="ECO:0000313" key="2">
    <source>
        <dbReference type="Proteomes" id="UP000017175"/>
    </source>
</evidence>
<reference evidence="1 2" key="1">
    <citation type="journal article" date="2012" name="J. Bacteriol.">
        <title>Draft genome sequence of the cyanide-utilizing bacterium Pseudomonas fluorescens strain NCIMB 11764.</title>
        <authorList>
            <person name="Vilo C.A."/>
            <person name="Benedik M.J."/>
            <person name="Kunz D.A."/>
            <person name="Dong Q."/>
        </authorList>
    </citation>
    <scope>NUCLEOTIDE SEQUENCE [LARGE SCALE GENOMIC DNA]</scope>
    <source>
        <strain evidence="1 2">NCIMB 11764</strain>
    </source>
</reference>
<accession>A0A0K1QTT4</accession>
<evidence type="ECO:0000313" key="1">
    <source>
        <dbReference type="EMBL" id="AKV09156.1"/>
    </source>
</evidence>